<dbReference type="RefSeq" id="WP_247995724.1">
    <property type="nucleotide sequence ID" value="NZ_CP096022.1"/>
</dbReference>
<keyword evidence="1" id="KW-0614">Plasmid</keyword>
<protein>
    <submittedName>
        <fullName evidence="1">Uncharacterized protein</fullName>
    </submittedName>
</protein>
<dbReference type="InterPro" id="IPR017850">
    <property type="entry name" value="Alkaline_phosphatase_core_sf"/>
</dbReference>
<proteinExistence type="predicted"/>
<name>A0A8U0A7B4_9EURY</name>
<reference evidence="1" key="1">
    <citation type="submission" date="2022-04" db="EMBL/GenBank/DDBJ databases">
        <title>Halocatena sp. nov., isolated from a salt lake.</title>
        <authorList>
            <person name="Cui H.-L."/>
        </authorList>
    </citation>
    <scope>NUCLEOTIDE SEQUENCE</scope>
    <source>
        <strain evidence="1">AD-1</strain>
        <plasmid evidence="1">unnamed3</plasmid>
    </source>
</reference>
<evidence type="ECO:0000313" key="2">
    <source>
        <dbReference type="Proteomes" id="UP000831768"/>
    </source>
</evidence>
<dbReference type="Proteomes" id="UP000831768">
    <property type="component" value="Plasmid unnamed3"/>
</dbReference>
<accession>A0A8U0A7B4</accession>
<dbReference type="GeneID" id="71930106"/>
<dbReference type="SUPFAM" id="SSF53649">
    <property type="entry name" value="Alkaline phosphatase-like"/>
    <property type="match status" value="1"/>
</dbReference>
<organism evidence="1 2">
    <name type="scientific">Halocatena salina</name>
    <dbReference type="NCBI Taxonomy" id="2934340"/>
    <lineage>
        <taxon>Archaea</taxon>
        <taxon>Methanobacteriati</taxon>
        <taxon>Methanobacteriota</taxon>
        <taxon>Stenosarchaea group</taxon>
        <taxon>Halobacteria</taxon>
        <taxon>Halobacteriales</taxon>
        <taxon>Natronomonadaceae</taxon>
        <taxon>Halocatena</taxon>
    </lineage>
</organism>
<dbReference type="AlphaFoldDB" id="A0A8U0A7B4"/>
<dbReference type="EMBL" id="CP096022">
    <property type="protein sequence ID" value="UPM45070.1"/>
    <property type="molecule type" value="Genomic_DNA"/>
</dbReference>
<dbReference type="KEGG" id="haad:MW046_18625"/>
<evidence type="ECO:0000313" key="1">
    <source>
        <dbReference type="EMBL" id="UPM45070.1"/>
    </source>
</evidence>
<keyword evidence="2" id="KW-1185">Reference proteome</keyword>
<gene>
    <name evidence="1" type="ORF">MW046_18625</name>
</gene>
<sequence>MGLRQRLGMLKGMLTNPFMRRQMLLSSVLGPVQKRIHGNDGEYVMDADWDNLLILDGCRYDLFTQIHAKRSLEGELARFRSRGSSSSEFMIENFGGRTYNDTVYVTANPHEKRVLDGSFYHTDRAWIDAWSEEDGIVLPEDLSKRARSVHEEYPNKRLIVHFMQPHVPFIGETQLDVDSRVTSGLRDMLRKEPVDTAPNADFGFAWEALRQGTVEEGVFWEAYRDNLIRVLDVAIPLSKELPGKTVITADHGNAIGEWATPFPIPVYFHPTNIRLPSLNTVPWFVPPYSERKPIVRSAPTTEPSDQADDTENTVKERLSALGYAE</sequence>
<geneLocation type="plasmid" evidence="1 2">
    <name>unnamed3</name>
</geneLocation>